<accession>A0ACC0B7A5</accession>
<sequence>MLPKWVVERMTGGGGGGGEAGQRRRNMNMGRGAEGGCGTEERPCPISIPSATAATDIRDPPSGEMTEKPLNLGVVESLSQPLPNDIPPLDFFTQARKALSLRCPFDSEESCSQTTASGAGSSASVPPSTILPSGLAQFLSKHSDNSRKRHKRSHSGTEHKGRPEKSRGSNIWDETEEYFRELNVEDIDKLYEVSSFSFSSSDKCFRIPSLDNVGNVGSIPNMCSAGNLGNAATIETSLNGMNEVEVNGVVEKPQGEKGEEERIKKENEFLYVDNVGMSAVVKEQAGEKGIKQPKRTLPFTGLEWLLGSKKKIYLTTERPSKKRKLLGENAGLEKLLIAQPADGSASLCHYCSTSYTGDQLNPLLACSSCDMTVHQRCYGVQNEVDGTWLCSWCKQKNDGLNVERPCLLCPRLGGALKPAQKKESDGPKAEYAHLFCSQWIPEVYIENIRTMEPIMNVDEIKETRKKLICYLCKVKCGACVRCSNGACRTSFHPICAREARHRMEIWGRLGCDEVELRAFCSKHSEVESDITSSAEDSVPVGPNQPVAPSMSKLHQLQIGGRNGDKMDANVEMTDLDLDFDKLEHSALNESQVLANSSKSKVESECGDVQKLGNNGSTEKEMREDANAYDSMNVNALLKKLADQGKINLKDVAANFGVALDSLAPSLTDNHVAPLLHGKIVKWLRDNGYLGNLPKTLRVKIKSTVPLKAEVHTGVEFHRNAVTAAQSEVPNVVPVKSVPPRRRTKSDAQVLKHDEVIFTSTEMINNNVTDKCGRDLPKGEGCSSEESFGGIKKNLNDAMVDQDILLNGSLRAEGVLLKAEAIGTSENVNSSNADVAHQGSVVNPSDCRTGSSSGFLCQTPNLVNLETFGSYIHPLIQHNLIEMNNGCEYDGSRGREYSQLGASSSSGICCNHQSHQSTTTDLISKFNGANLEQLIKARNMGLLQLSPSDEVEGEIIFYQQRLLANAAARRRSIDDLIARVVKSLQPEIDSARKHKWDAVLLSQYLYELREAKKQGRKERRHKEAQAVLAAATAAAAASSRNSSLRKDPLEDSAHVEDILKVNNSNGGGGLYLQQNPRVKETLSRSAAARISSEKNSDAFSLASDFSVEHPRTCDICRRCETILNPILVCSGCKVAVHLDCYRSVKSSAGPWYCELCEHLLSSRGSGVYTTNSWEKPYFVAECGFCGGTAGAFRKSIGGHWIHAFCAEWVLESSFRRGQVNPIEGVETVSKGGDACVICCRKQGVCIKCDYGNCKSTFHPSCARSAGFYMNVRSTGGKLQHKAYCGKHSLEQKAKAETQKHGIEEFKSLKQVRVELERLRLLCERIIKREKVKRELVLCSHEILSSKRDTVVLSALTRHPIYHPDVSSDSATTSTRGYTDGNKSGSDTVQRSDDVTVDSTVASKRRIRFPMSSDNDQKTDDSSVSQQLVTQKPIDRVSFSGKQIPNRSGLVSRNLPDDAEKRLRYRKHTETLEKELVMTSDQASMKNQRLPKGFVYVPLRCLSKEKETLQEAHSQEQQEHDG</sequence>
<gene>
    <name evidence="1" type="ORF">M9H77_18378</name>
</gene>
<dbReference type="Proteomes" id="UP001060085">
    <property type="component" value="Linkage Group LG04"/>
</dbReference>
<evidence type="ECO:0000313" key="2">
    <source>
        <dbReference type="Proteomes" id="UP001060085"/>
    </source>
</evidence>
<reference evidence="2" key="1">
    <citation type="journal article" date="2023" name="Nat. Plants">
        <title>Single-cell RNA sequencing provides a high-resolution roadmap for understanding the multicellular compartmentation of specialized metabolism.</title>
        <authorList>
            <person name="Sun S."/>
            <person name="Shen X."/>
            <person name="Li Y."/>
            <person name="Li Y."/>
            <person name="Wang S."/>
            <person name="Li R."/>
            <person name="Zhang H."/>
            <person name="Shen G."/>
            <person name="Guo B."/>
            <person name="Wei J."/>
            <person name="Xu J."/>
            <person name="St-Pierre B."/>
            <person name="Chen S."/>
            <person name="Sun C."/>
        </authorList>
    </citation>
    <scope>NUCLEOTIDE SEQUENCE [LARGE SCALE GENOMIC DNA]</scope>
</reference>
<dbReference type="EMBL" id="CM044704">
    <property type="protein sequence ID" value="KAI5668525.1"/>
    <property type="molecule type" value="Genomic_DNA"/>
</dbReference>
<name>A0ACC0B7A5_CATRO</name>
<evidence type="ECO:0000313" key="1">
    <source>
        <dbReference type="EMBL" id="KAI5668525.1"/>
    </source>
</evidence>
<comment type="caution">
    <text evidence="1">The sequence shown here is derived from an EMBL/GenBank/DDBJ whole genome shotgun (WGS) entry which is preliminary data.</text>
</comment>
<protein>
    <submittedName>
        <fullName evidence="1">Uncharacterized protein</fullName>
    </submittedName>
</protein>
<keyword evidence="2" id="KW-1185">Reference proteome</keyword>
<organism evidence="1 2">
    <name type="scientific">Catharanthus roseus</name>
    <name type="common">Madagascar periwinkle</name>
    <name type="synonym">Vinca rosea</name>
    <dbReference type="NCBI Taxonomy" id="4058"/>
    <lineage>
        <taxon>Eukaryota</taxon>
        <taxon>Viridiplantae</taxon>
        <taxon>Streptophyta</taxon>
        <taxon>Embryophyta</taxon>
        <taxon>Tracheophyta</taxon>
        <taxon>Spermatophyta</taxon>
        <taxon>Magnoliopsida</taxon>
        <taxon>eudicotyledons</taxon>
        <taxon>Gunneridae</taxon>
        <taxon>Pentapetalae</taxon>
        <taxon>asterids</taxon>
        <taxon>lamiids</taxon>
        <taxon>Gentianales</taxon>
        <taxon>Apocynaceae</taxon>
        <taxon>Rauvolfioideae</taxon>
        <taxon>Vinceae</taxon>
        <taxon>Catharanthinae</taxon>
        <taxon>Catharanthus</taxon>
    </lineage>
</organism>
<proteinExistence type="predicted"/>